<dbReference type="RefSeq" id="WP_346074650.1">
    <property type="nucleotide sequence ID" value="NZ_BAAARB010000001.1"/>
</dbReference>
<dbReference type="PANTHER" id="PTHR11786">
    <property type="entry name" value="N-HYDROXYARYLAMINE O-ACETYLTRANSFERASE"/>
    <property type="match status" value="1"/>
</dbReference>
<dbReference type="Gene3D" id="3.30.2140.20">
    <property type="match status" value="2"/>
</dbReference>
<dbReference type="InterPro" id="IPR053710">
    <property type="entry name" value="Arylamine_NAT_domain_sf"/>
</dbReference>
<evidence type="ECO:0000256" key="1">
    <source>
        <dbReference type="ARBA" id="ARBA00006547"/>
    </source>
</evidence>
<organism evidence="2 3">
    <name type="scientific">Gordonia cholesterolivorans</name>
    <dbReference type="NCBI Taxonomy" id="559625"/>
    <lineage>
        <taxon>Bacteria</taxon>
        <taxon>Bacillati</taxon>
        <taxon>Actinomycetota</taxon>
        <taxon>Actinomycetes</taxon>
        <taxon>Mycobacteriales</taxon>
        <taxon>Gordoniaceae</taxon>
        <taxon>Gordonia</taxon>
    </lineage>
</organism>
<dbReference type="Pfam" id="PF00797">
    <property type="entry name" value="Acetyltransf_2"/>
    <property type="match status" value="1"/>
</dbReference>
<evidence type="ECO:0000313" key="3">
    <source>
        <dbReference type="Proteomes" id="UP001501170"/>
    </source>
</evidence>
<accession>A0ABN3H078</accession>
<protein>
    <submittedName>
        <fullName evidence="2">Arylamine N-acetyltransferase</fullName>
    </submittedName>
</protein>
<name>A0ABN3H078_9ACTN</name>
<dbReference type="EMBL" id="BAAARB010000001">
    <property type="protein sequence ID" value="GAA2364901.1"/>
    <property type="molecule type" value="Genomic_DNA"/>
</dbReference>
<comment type="caution">
    <text evidence="2">The sequence shown here is derived from an EMBL/GenBank/DDBJ whole genome shotgun (WGS) entry which is preliminary data.</text>
</comment>
<gene>
    <name evidence="2" type="ORF">GCM10009855_00080</name>
</gene>
<dbReference type="InterPro" id="IPR001447">
    <property type="entry name" value="Arylamine_N-AcTrfase"/>
</dbReference>
<keyword evidence="3" id="KW-1185">Reference proteome</keyword>
<sequence>MDLCARGGIARYLDRIGLDEADLPNGIEAVVSAVATAQHARVPFENLGIHAGRVVGVEPARIAQRLVDDRRGGICYELNGLLLYALRALGVPAVLHGARVDSGAGFGPADGHVAVVVPGDPAMLVDVGFGGDMILRPIDLADPAGRDVSAGAARYRIDPAVRELDEFAGMARWHSTSGQSRFTGSVICTLPVDAGRRTMTGRIDPESGRIDYRMIEVDGDSRREYAVVAADVPGRLSDVFGIDDPRPPMRSAVGGHR</sequence>
<dbReference type="SUPFAM" id="SSF54001">
    <property type="entry name" value="Cysteine proteinases"/>
    <property type="match status" value="1"/>
</dbReference>
<dbReference type="Proteomes" id="UP001501170">
    <property type="component" value="Unassembled WGS sequence"/>
</dbReference>
<dbReference type="InterPro" id="IPR038765">
    <property type="entry name" value="Papain-like_cys_pep_sf"/>
</dbReference>
<dbReference type="PANTHER" id="PTHR11786:SF0">
    <property type="entry name" value="ARYLAMINE N-ACETYLTRANSFERASE 4-RELATED"/>
    <property type="match status" value="1"/>
</dbReference>
<proteinExistence type="inferred from homology"/>
<reference evidence="2 3" key="1">
    <citation type="journal article" date="2019" name="Int. J. Syst. Evol. Microbiol.">
        <title>The Global Catalogue of Microorganisms (GCM) 10K type strain sequencing project: providing services to taxonomists for standard genome sequencing and annotation.</title>
        <authorList>
            <consortium name="The Broad Institute Genomics Platform"/>
            <consortium name="The Broad Institute Genome Sequencing Center for Infectious Disease"/>
            <person name="Wu L."/>
            <person name="Ma J."/>
        </authorList>
    </citation>
    <scope>NUCLEOTIDE SEQUENCE [LARGE SCALE GENOMIC DNA]</scope>
    <source>
        <strain evidence="2 3">JCM 16227</strain>
    </source>
</reference>
<evidence type="ECO:0000313" key="2">
    <source>
        <dbReference type="EMBL" id="GAA2364901.1"/>
    </source>
</evidence>
<comment type="similarity">
    <text evidence="1">Belongs to the arylamine N-acetyltransferase family.</text>
</comment>